<dbReference type="RefSeq" id="XP_022093524.1">
    <property type="nucleotide sequence ID" value="XM_022237832.1"/>
</dbReference>
<evidence type="ECO:0000313" key="8">
    <source>
        <dbReference type="Proteomes" id="UP000694845"/>
    </source>
</evidence>
<evidence type="ECO:0000256" key="7">
    <source>
        <dbReference type="SAM" id="Phobius"/>
    </source>
</evidence>
<dbReference type="GO" id="GO:0005765">
    <property type="term" value="C:lysosomal membrane"/>
    <property type="evidence" value="ECO:0007669"/>
    <property type="project" value="TreeGrafter"/>
</dbReference>
<gene>
    <name evidence="9" type="primary">LOC110980824</name>
</gene>
<evidence type="ECO:0000256" key="6">
    <source>
        <dbReference type="ARBA" id="ARBA00023136"/>
    </source>
</evidence>
<dbReference type="OrthoDB" id="10002163at2759"/>
<accession>A0A8B7YJV0</accession>
<feature type="transmembrane region" description="Helical" evidence="7">
    <location>
        <begin position="159"/>
        <end position="183"/>
    </location>
</feature>
<feature type="transmembrane region" description="Helical" evidence="7">
    <location>
        <begin position="21"/>
        <end position="43"/>
    </location>
</feature>
<dbReference type="KEGG" id="aplc:110980824"/>
<organism evidence="8 9">
    <name type="scientific">Acanthaster planci</name>
    <name type="common">Crown-of-thorns starfish</name>
    <dbReference type="NCBI Taxonomy" id="133434"/>
    <lineage>
        <taxon>Eukaryota</taxon>
        <taxon>Metazoa</taxon>
        <taxon>Echinodermata</taxon>
        <taxon>Eleutherozoa</taxon>
        <taxon>Asterozoa</taxon>
        <taxon>Asteroidea</taxon>
        <taxon>Valvatacea</taxon>
        <taxon>Valvatida</taxon>
        <taxon>Acanthasteridae</taxon>
        <taxon>Acanthaster</taxon>
    </lineage>
</organism>
<comment type="subcellular location">
    <subcellularLocation>
        <location evidence="1">Endomembrane system</location>
        <topology evidence="1">Multi-pass membrane protein</topology>
    </subcellularLocation>
</comment>
<feature type="transmembrane region" description="Helical" evidence="7">
    <location>
        <begin position="100"/>
        <end position="124"/>
    </location>
</feature>
<dbReference type="Pfam" id="PF03821">
    <property type="entry name" value="Mtp"/>
    <property type="match status" value="2"/>
</dbReference>
<evidence type="ECO:0000313" key="9">
    <source>
        <dbReference type="RefSeq" id="XP_022093524.1"/>
    </source>
</evidence>
<evidence type="ECO:0000256" key="1">
    <source>
        <dbReference type="ARBA" id="ARBA00004127"/>
    </source>
</evidence>
<keyword evidence="5 7" id="KW-1133">Transmembrane helix</keyword>
<keyword evidence="6 7" id="KW-0472">Membrane</keyword>
<sequence>MGNQRGYPTCCFCLHVRTGSILIALWHMVGQVCAMILIATMILKGNDDKTSSGDGGSVFSIENQHDTSDYCVGLVIVFCYFLITSMMIKGVAQYQSSYLLPFFCLQLFDFFITCLTAIGLMSYYPDYDYEDSGKFPYNQEFMHWKERLPVSKFDLDNQWFVLIALVLFLVIMMVKAYCIACVWSCYKYIQSRETGDNVNSNNYAMDAEALLPKLPTYDDAVKTPLEKPPPYEG</sequence>
<dbReference type="GO" id="GO:0012505">
    <property type="term" value="C:endomembrane system"/>
    <property type="evidence" value="ECO:0007669"/>
    <property type="project" value="UniProtKB-SubCell"/>
</dbReference>
<dbReference type="OMA" id="SCYKYLT"/>
<feature type="transmembrane region" description="Helical" evidence="7">
    <location>
        <begin position="67"/>
        <end position="88"/>
    </location>
</feature>
<dbReference type="InterPro" id="IPR004687">
    <property type="entry name" value="LAPTM4/5"/>
</dbReference>
<dbReference type="PANTHER" id="PTHR12479:SF10">
    <property type="entry name" value="LYSOSOMAL-ASSOCIATED TRANSMEMBRANE PROTEIN"/>
    <property type="match status" value="1"/>
</dbReference>
<dbReference type="Proteomes" id="UP000694845">
    <property type="component" value="Unplaced"/>
</dbReference>
<comment type="similarity">
    <text evidence="2">Belongs to the LAPTM4/LAPTM5 transporter family.</text>
</comment>
<name>A0A8B7YJV0_ACAPL</name>
<keyword evidence="3" id="KW-0813">Transport</keyword>
<keyword evidence="4 7" id="KW-0812">Transmembrane</keyword>
<evidence type="ECO:0000256" key="4">
    <source>
        <dbReference type="ARBA" id="ARBA00022692"/>
    </source>
</evidence>
<evidence type="ECO:0000256" key="3">
    <source>
        <dbReference type="ARBA" id="ARBA00022448"/>
    </source>
</evidence>
<dbReference type="GeneID" id="110980824"/>
<evidence type="ECO:0000256" key="2">
    <source>
        <dbReference type="ARBA" id="ARBA00010076"/>
    </source>
</evidence>
<proteinExistence type="inferred from homology"/>
<reference evidence="9" key="1">
    <citation type="submission" date="2025-08" db="UniProtKB">
        <authorList>
            <consortium name="RefSeq"/>
        </authorList>
    </citation>
    <scope>IDENTIFICATION</scope>
</reference>
<dbReference type="InterPro" id="IPR051115">
    <property type="entry name" value="LAPTM_transporter"/>
</dbReference>
<keyword evidence="8" id="KW-1185">Reference proteome</keyword>
<dbReference type="AlphaFoldDB" id="A0A8B7YJV0"/>
<protein>
    <submittedName>
        <fullName evidence="9">Lysosomal-associated transmembrane protein 4A-like</fullName>
    </submittedName>
</protein>
<dbReference type="PANTHER" id="PTHR12479">
    <property type="entry name" value="LYSOSOMAL-ASSOCIATED TRANSMEMBRANE PROTEIN"/>
    <property type="match status" value="1"/>
</dbReference>
<evidence type="ECO:0000256" key="5">
    <source>
        <dbReference type="ARBA" id="ARBA00022989"/>
    </source>
</evidence>